<dbReference type="PANTHER" id="PTHR46910:SF1">
    <property type="entry name" value="MISCELLANEOUS ZN(II)2CYS6 TRANSCRIPTION FACTOR (EUROFUNG)-RELATED"/>
    <property type="match status" value="1"/>
</dbReference>
<protein>
    <recommendedName>
        <fullName evidence="4">Zn(2)-C6 fungal-type domain-containing protein</fullName>
    </recommendedName>
</protein>
<evidence type="ECO:0000313" key="5">
    <source>
        <dbReference type="EMBL" id="KAF1817382.1"/>
    </source>
</evidence>
<keyword evidence="1" id="KW-0479">Metal-binding</keyword>
<reference evidence="7" key="2">
    <citation type="submission" date="2020-04" db="EMBL/GenBank/DDBJ databases">
        <authorList>
            <consortium name="NCBI Genome Project"/>
        </authorList>
    </citation>
    <scope>NUCLEOTIDE SEQUENCE</scope>
    <source>
        <strain evidence="7">CBS 781.70</strain>
    </source>
</reference>
<reference evidence="5 7" key="1">
    <citation type="submission" date="2020-01" db="EMBL/GenBank/DDBJ databases">
        <authorList>
            <consortium name="DOE Joint Genome Institute"/>
            <person name="Haridas S."/>
            <person name="Albert R."/>
            <person name="Binder M."/>
            <person name="Bloem J."/>
            <person name="Labutti K."/>
            <person name="Salamov A."/>
            <person name="Andreopoulos B."/>
            <person name="Baker S.E."/>
            <person name="Barry K."/>
            <person name="Bills G."/>
            <person name="Bluhm B.H."/>
            <person name="Cannon C."/>
            <person name="Castanera R."/>
            <person name="Culley D.E."/>
            <person name="Daum C."/>
            <person name="Ezra D."/>
            <person name="Gonzalez J.B."/>
            <person name="Henrissat B."/>
            <person name="Kuo A."/>
            <person name="Liang C."/>
            <person name="Lipzen A."/>
            <person name="Lutzoni F."/>
            <person name="Magnuson J."/>
            <person name="Mondo S."/>
            <person name="Nolan M."/>
            <person name="Ohm R."/>
            <person name="Pangilinan J."/>
            <person name="Park H.-J."/>
            <person name="Ramirez L."/>
            <person name="Alfaro M."/>
            <person name="Sun H."/>
            <person name="Tritt A."/>
            <person name="Yoshinaga Y."/>
            <person name="Zwiers L.-H."/>
            <person name="Turgeon B.G."/>
            <person name="Goodwin S.B."/>
            <person name="Spatafora J.W."/>
            <person name="Crous P.W."/>
            <person name="Grigoriev I.V."/>
        </authorList>
    </citation>
    <scope>NUCLEOTIDE SEQUENCE</scope>
    <source>
        <strain evidence="5 7">CBS 781.70</strain>
    </source>
</reference>
<feature type="domain" description="Zn(2)-C6 fungal-type" evidence="4">
    <location>
        <begin position="22"/>
        <end position="52"/>
    </location>
</feature>
<dbReference type="PROSITE" id="PS00463">
    <property type="entry name" value="ZN2_CY6_FUNGAL_1"/>
    <property type="match status" value="1"/>
</dbReference>
<dbReference type="Gene3D" id="4.10.240.10">
    <property type="entry name" value="Zn(2)-C6 fungal-type DNA-binding domain"/>
    <property type="match status" value="1"/>
</dbReference>
<evidence type="ECO:0000259" key="4">
    <source>
        <dbReference type="PROSITE" id="PS50048"/>
    </source>
</evidence>
<dbReference type="Pfam" id="PF00172">
    <property type="entry name" value="Zn_clus"/>
    <property type="match status" value="1"/>
</dbReference>
<feature type="compositionally biased region" description="Low complexity" evidence="3">
    <location>
        <begin position="91"/>
        <end position="106"/>
    </location>
</feature>
<dbReference type="GO" id="GO:0008270">
    <property type="term" value="F:zinc ion binding"/>
    <property type="evidence" value="ECO:0007669"/>
    <property type="project" value="InterPro"/>
</dbReference>
<proteinExistence type="predicted"/>
<dbReference type="Pfam" id="PF04082">
    <property type="entry name" value="Fungal_trans"/>
    <property type="match status" value="1"/>
</dbReference>
<dbReference type="SMART" id="SM00066">
    <property type="entry name" value="GAL4"/>
    <property type="match status" value="1"/>
</dbReference>
<dbReference type="SMART" id="SM00906">
    <property type="entry name" value="Fungal_trans"/>
    <property type="match status" value="1"/>
</dbReference>
<gene>
    <name evidence="5 7" type="ORF">P152DRAFT_510625</name>
</gene>
<dbReference type="EMBL" id="ML975149">
    <property type="protein sequence ID" value="KAF1817382.1"/>
    <property type="molecule type" value="Genomic_DNA"/>
</dbReference>
<dbReference type="InterPro" id="IPR036864">
    <property type="entry name" value="Zn2-C6_fun-type_DNA-bd_sf"/>
</dbReference>
<evidence type="ECO:0000256" key="1">
    <source>
        <dbReference type="ARBA" id="ARBA00022723"/>
    </source>
</evidence>
<dbReference type="InterPro" id="IPR001138">
    <property type="entry name" value="Zn2Cys6_DnaBD"/>
</dbReference>
<organism evidence="5">
    <name type="scientific">Eremomyces bilateralis CBS 781.70</name>
    <dbReference type="NCBI Taxonomy" id="1392243"/>
    <lineage>
        <taxon>Eukaryota</taxon>
        <taxon>Fungi</taxon>
        <taxon>Dikarya</taxon>
        <taxon>Ascomycota</taxon>
        <taxon>Pezizomycotina</taxon>
        <taxon>Dothideomycetes</taxon>
        <taxon>Dothideomycetes incertae sedis</taxon>
        <taxon>Eremomycetales</taxon>
        <taxon>Eremomycetaceae</taxon>
        <taxon>Eremomyces</taxon>
    </lineage>
</organism>
<dbReference type="PANTHER" id="PTHR46910">
    <property type="entry name" value="TRANSCRIPTION FACTOR PDR1"/>
    <property type="match status" value="1"/>
</dbReference>
<dbReference type="GO" id="GO:0003677">
    <property type="term" value="F:DNA binding"/>
    <property type="evidence" value="ECO:0007669"/>
    <property type="project" value="InterPro"/>
</dbReference>
<dbReference type="InterPro" id="IPR007219">
    <property type="entry name" value="XnlR_reg_dom"/>
</dbReference>
<feature type="compositionally biased region" description="Polar residues" evidence="3">
    <location>
        <begin position="144"/>
        <end position="153"/>
    </location>
</feature>
<feature type="compositionally biased region" description="Polar residues" evidence="3">
    <location>
        <begin position="80"/>
        <end position="90"/>
    </location>
</feature>
<dbReference type="Proteomes" id="UP000504638">
    <property type="component" value="Unplaced"/>
</dbReference>
<feature type="region of interest" description="Disordered" evidence="3">
    <location>
        <begin position="63"/>
        <end position="171"/>
    </location>
</feature>
<evidence type="ECO:0000313" key="6">
    <source>
        <dbReference type="Proteomes" id="UP000504638"/>
    </source>
</evidence>
<name>A0A6G1GHB4_9PEZI</name>
<dbReference type="InterPro" id="IPR050987">
    <property type="entry name" value="AtrR-like"/>
</dbReference>
<accession>A0A6G1GHB4</accession>
<sequence length="733" mass="81836">MALVPRSISTVSSSKRPRQAIACEWCRSHKLKCDTQHPACRNCQLRGVTCVTTNLRRLGAEARRIEPLGRRGSRQSRRQNSIPQPLSFTESPQSRQPYPSSQVRPSAELEADRGPLPPIFALPFDQTIPQNDPDVTLPVHLSPRSGTPGSTELSARTNRASSRSSFQPSTTASNLTLVTDRSYSRRQVIGSGSSQYVLVQWLDMFFANHDTWAPIFPYFQQGLAYSLEMPLPFPMSLPQLPPQETMQTYISTYFTRIHPIFPVLDEDSFRTSQYRLREKLEQNPPTLGSQDYPALACAYAVFSAGADEADGLMTQAGTQFLEGAYFLYAHLVAIPYFTSVQALLLLTMILRNRNKDGASWGTLGQAIRIAQSIGLHRHVQTPASPSSISGGTASHSSQVEDLHSRIWWAAYILERTMELETGRPSAIRDDECDQILPNPITSGNCDFDYFGASIRLSRIQTRAINLLYGGNKHQRKNTKELLIEMGRIDRALVDWADDFPRSIRPGHDLHCGAEELHLATYLTLHYHQTMIALHRPALMSALGFLRSRINEYCAGTPWKDRLHFSLCIGAASARAIMKALNDLWMYANPSRIITVNQTLLAILVLGIYATKIPMSKMNSSDLALLVTFAEQAEKDFISMGQDAEFSRGLAILRDQLSEHISSAGQFSAIASCNNGLDISMGATSAEIDLDAYMTSLDESWPLLWTEDFSTFLANDSEQDMLNMYLLGLPRQEK</sequence>
<evidence type="ECO:0000313" key="7">
    <source>
        <dbReference type="RefSeq" id="XP_033539013.1"/>
    </source>
</evidence>
<dbReference type="SUPFAM" id="SSF57701">
    <property type="entry name" value="Zn2/Cys6 DNA-binding domain"/>
    <property type="match status" value="1"/>
</dbReference>
<feature type="compositionally biased region" description="Low complexity" evidence="3">
    <location>
        <begin position="154"/>
        <end position="165"/>
    </location>
</feature>
<keyword evidence="6" id="KW-1185">Reference proteome</keyword>
<dbReference type="PROSITE" id="PS50048">
    <property type="entry name" value="ZN2_CY6_FUNGAL_2"/>
    <property type="match status" value="1"/>
</dbReference>
<reference evidence="7" key="3">
    <citation type="submission" date="2025-04" db="UniProtKB">
        <authorList>
            <consortium name="RefSeq"/>
        </authorList>
    </citation>
    <scope>IDENTIFICATION</scope>
    <source>
        <strain evidence="7">CBS 781.70</strain>
    </source>
</reference>
<dbReference type="OrthoDB" id="3037908at2759"/>
<dbReference type="AlphaFoldDB" id="A0A6G1GHB4"/>
<dbReference type="CDD" id="cd00067">
    <property type="entry name" value="GAL4"/>
    <property type="match status" value="1"/>
</dbReference>
<evidence type="ECO:0000256" key="3">
    <source>
        <dbReference type="SAM" id="MobiDB-lite"/>
    </source>
</evidence>
<dbReference type="RefSeq" id="XP_033539013.1">
    <property type="nucleotide sequence ID" value="XM_033682674.1"/>
</dbReference>
<dbReference type="CDD" id="cd12148">
    <property type="entry name" value="fungal_TF_MHR"/>
    <property type="match status" value="1"/>
</dbReference>
<dbReference type="GO" id="GO:0006351">
    <property type="term" value="P:DNA-templated transcription"/>
    <property type="evidence" value="ECO:0007669"/>
    <property type="project" value="InterPro"/>
</dbReference>
<keyword evidence="2" id="KW-0539">Nucleus</keyword>
<dbReference type="GO" id="GO:0000981">
    <property type="term" value="F:DNA-binding transcription factor activity, RNA polymerase II-specific"/>
    <property type="evidence" value="ECO:0007669"/>
    <property type="project" value="InterPro"/>
</dbReference>
<dbReference type="GeneID" id="54423244"/>
<evidence type="ECO:0000256" key="2">
    <source>
        <dbReference type="ARBA" id="ARBA00023242"/>
    </source>
</evidence>